<accession>A0A8T2Q5C1</accession>
<feature type="region of interest" description="Disordered" evidence="8">
    <location>
        <begin position="109"/>
        <end position="138"/>
    </location>
</feature>
<keyword evidence="4" id="KW-0862">Zinc</keyword>
<dbReference type="EMBL" id="CM035442">
    <property type="protein sequence ID" value="KAH7279132.1"/>
    <property type="molecule type" value="Genomic_DNA"/>
</dbReference>
<dbReference type="OrthoDB" id="1936364at2759"/>
<feature type="region of interest" description="Disordered" evidence="8">
    <location>
        <begin position="698"/>
        <end position="740"/>
    </location>
</feature>
<keyword evidence="11" id="KW-1185">Reference proteome</keyword>
<dbReference type="InterPro" id="IPR012337">
    <property type="entry name" value="RNaseH-like_sf"/>
</dbReference>
<evidence type="ECO:0000313" key="11">
    <source>
        <dbReference type="Proteomes" id="UP000825935"/>
    </source>
</evidence>
<evidence type="ECO:0000256" key="4">
    <source>
        <dbReference type="ARBA" id="ARBA00022833"/>
    </source>
</evidence>
<comment type="caution">
    <text evidence="10">The sequence shown here is derived from an EMBL/GenBank/DDBJ whole genome shotgun (WGS) entry which is preliminary data.</text>
</comment>
<name>A0A8T2Q5C1_CERRI</name>
<evidence type="ECO:0000256" key="8">
    <source>
        <dbReference type="SAM" id="MobiDB-lite"/>
    </source>
</evidence>
<keyword evidence="3 7" id="KW-0863">Zinc-finger</keyword>
<evidence type="ECO:0000256" key="6">
    <source>
        <dbReference type="ARBA" id="ARBA00023242"/>
    </source>
</evidence>
<feature type="region of interest" description="Disordered" evidence="8">
    <location>
        <begin position="766"/>
        <end position="798"/>
    </location>
</feature>
<dbReference type="Pfam" id="PF04937">
    <property type="entry name" value="DUF659"/>
    <property type="match status" value="1"/>
</dbReference>
<dbReference type="GO" id="GO:0005634">
    <property type="term" value="C:nucleus"/>
    <property type="evidence" value="ECO:0007669"/>
    <property type="project" value="UniProtKB-SubCell"/>
</dbReference>
<evidence type="ECO:0000313" key="10">
    <source>
        <dbReference type="EMBL" id="KAH7279132.1"/>
    </source>
</evidence>
<dbReference type="InterPro" id="IPR008906">
    <property type="entry name" value="HATC_C_dom"/>
</dbReference>
<evidence type="ECO:0000259" key="9">
    <source>
        <dbReference type="PROSITE" id="PS50808"/>
    </source>
</evidence>
<dbReference type="PROSITE" id="PS50808">
    <property type="entry name" value="ZF_BED"/>
    <property type="match status" value="1"/>
</dbReference>
<dbReference type="SUPFAM" id="SSF53098">
    <property type="entry name" value="Ribonuclease H-like"/>
    <property type="match status" value="1"/>
</dbReference>
<keyword evidence="2" id="KW-0479">Metal-binding</keyword>
<dbReference type="InterPro" id="IPR003656">
    <property type="entry name" value="Znf_BED"/>
</dbReference>
<dbReference type="PANTHER" id="PTHR32166">
    <property type="entry name" value="OSJNBA0013A04.12 PROTEIN"/>
    <property type="match status" value="1"/>
</dbReference>
<dbReference type="Pfam" id="PF02892">
    <property type="entry name" value="zf-BED"/>
    <property type="match status" value="1"/>
</dbReference>
<evidence type="ECO:0000256" key="5">
    <source>
        <dbReference type="ARBA" id="ARBA00023125"/>
    </source>
</evidence>
<dbReference type="PANTHER" id="PTHR32166:SF123">
    <property type="entry name" value="BED-TYPE DOMAIN-CONTAINING PROTEIN"/>
    <property type="match status" value="1"/>
</dbReference>
<evidence type="ECO:0000256" key="1">
    <source>
        <dbReference type="ARBA" id="ARBA00004123"/>
    </source>
</evidence>
<evidence type="ECO:0000256" key="7">
    <source>
        <dbReference type="PROSITE-ProRule" id="PRU00027"/>
    </source>
</evidence>
<feature type="compositionally biased region" description="Basic residues" evidence="8">
    <location>
        <begin position="727"/>
        <end position="738"/>
    </location>
</feature>
<organism evidence="10 11">
    <name type="scientific">Ceratopteris richardii</name>
    <name type="common">Triangle waterfern</name>
    <dbReference type="NCBI Taxonomy" id="49495"/>
    <lineage>
        <taxon>Eukaryota</taxon>
        <taxon>Viridiplantae</taxon>
        <taxon>Streptophyta</taxon>
        <taxon>Embryophyta</taxon>
        <taxon>Tracheophyta</taxon>
        <taxon>Polypodiopsida</taxon>
        <taxon>Polypodiidae</taxon>
        <taxon>Polypodiales</taxon>
        <taxon>Pteridineae</taxon>
        <taxon>Pteridaceae</taxon>
        <taxon>Parkerioideae</taxon>
        <taxon>Ceratopteris</taxon>
    </lineage>
</organism>
<dbReference type="GO" id="GO:0046983">
    <property type="term" value="F:protein dimerization activity"/>
    <property type="evidence" value="ECO:0007669"/>
    <property type="project" value="InterPro"/>
</dbReference>
<protein>
    <recommendedName>
        <fullName evidence="9">BED-type domain-containing protein</fullName>
    </recommendedName>
</protein>
<gene>
    <name evidence="10" type="ORF">KP509_37G006700</name>
</gene>
<dbReference type="OMA" id="CAEFLEM"/>
<sequence>MPRGISPLWGIHTTHNELVNNTSSGSGTRRWACKYCGKQFSTTTTRLIRHVSGLGGSGISGCTEVPEDIAEIVRKEHKLSQDAAMARRREFLAASQDILEEVEDIGQSASTLKSRTSSVRDENEGSNPSEEHSSKKFKASHSSLHSTFLSAGLLKQRQRVADIEIERCILECNIPFNVVRTDAWKRMVKAIAQAGPSDDWHGVDYKRLRTSMLIEEKERIENLLEPIKLGWQTYGCSILSDGWSDIRHRHIINIMVSSCLGTYFLKAIDCSRAGTRITGEFIFEHIKAAIEEIGVQNVVQVITDNASNCKRMGELVEAEFPSIVWSPCAAHCLDLLIEDIGKLSWLSPVVSDAKKVISFIRKNHQALAIFRAYSEKELIRPAETRFGYVYHVFARLHVCMDALRMTVVDPRWRSMARGRTERANFVQRKIFDMDFWAEIECIMPILRPIHIVLRFADMEGSTLGLLYHMYTRMQEAISSVTTLSTSRLRDVTELVELRWQFLSRPIHSFAALLHPYFKGPRLWSQPHMRHMKDLYMDRIMSPDQQVTFDSEFSAYMSNVGIAYARSTSLRSDVTSRPLEWWNHYGYGHPSIAPYALRVLSQDCSSSPCERNWSAFSLVHTKLRNRLSVEQLHRVVFCKANLRLLRTLRSLTGPKQTSPIDFESAFTSAEVCIEASILDEQDQVYRMLHAELESIDRRVTRARSRATSRPQRDPPEEGPSTSATPVYTRRRKMRPRRRGQPIVLEAQLEDIVEDAPEDHEFAEMVPTVEPEYDDEGNVIPRDDISLSSSEDSFGIDDLE</sequence>
<dbReference type="AlphaFoldDB" id="A0A8T2Q5C1"/>
<keyword evidence="6" id="KW-0539">Nucleus</keyword>
<dbReference type="Pfam" id="PF05699">
    <property type="entry name" value="Dimer_Tnp_hAT"/>
    <property type="match status" value="1"/>
</dbReference>
<dbReference type="GO" id="GO:0003677">
    <property type="term" value="F:DNA binding"/>
    <property type="evidence" value="ECO:0007669"/>
    <property type="project" value="UniProtKB-KW"/>
</dbReference>
<proteinExistence type="predicted"/>
<feature type="compositionally biased region" description="Basic and acidic residues" evidence="8">
    <location>
        <begin position="118"/>
        <end position="134"/>
    </location>
</feature>
<comment type="subcellular location">
    <subcellularLocation>
        <location evidence="1">Nucleus</location>
    </subcellularLocation>
</comment>
<dbReference type="Proteomes" id="UP000825935">
    <property type="component" value="Chromosome 37"/>
</dbReference>
<keyword evidence="5" id="KW-0238">DNA-binding</keyword>
<dbReference type="GO" id="GO:0008270">
    <property type="term" value="F:zinc ion binding"/>
    <property type="evidence" value="ECO:0007669"/>
    <property type="project" value="UniProtKB-KW"/>
</dbReference>
<evidence type="ECO:0000256" key="2">
    <source>
        <dbReference type="ARBA" id="ARBA00022723"/>
    </source>
</evidence>
<reference evidence="10" key="1">
    <citation type="submission" date="2021-08" db="EMBL/GenBank/DDBJ databases">
        <title>WGS assembly of Ceratopteris richardii.</title>
        <authorList>
            <person name="Marchant D.B."/>
            <person name="Chen G."/>
            <person name="Jenkins J."/>
            <person name="Shu S."/>
            <person name="Leebens-Mack J."/>
            <person name="Grimwood J."/>
            <person name="Schmutz J."/>
            <person name="Soltis P."/>
            <person name="Soltis D."/>
            <person name="Chen Z.-H."/>
        </authorList>
    </citation>
    <scope>NUCLEOTIDE SEQUENCE</scope>
    <source>
        <strain evidence="10">Whitten #5841</strain>
        <tissue evidence="10">Leaf</tissue>
    </source>
</reference>
<evidence type="ECO:0000256" key="3">
    <source>
        <dbReference type="ARBA" id="ARBA00022771"/>
    </source>
</evidence>
<dbReference type="InterPro" id="IPR007021">
    <property type="entry name" value="DUF659"/>
</dbReference>
<feature type="domain" description="BED-type" evidence="9">
    <location>
        <begin position="3"/>
        <end position="69"/>
    </location>
</feature>